<dbReference type="EMBL" id="PYSV01000009">
    <property type="protein sequence ID" value="PTA67833.1"/>
    <property type="molecule type" value="Genomic_DNA"/>
</dbReference>
<dbReference type="PANTHER" id="PTHR43046">
    <property type="entry name" value="GDP-MANNOSE MANNOSYL HYDROLASE"/>
    <property type="match status" value="1"/>
</dbReference>
<gene>
    <name evidence="5" type="ORF">C8263_10485</name>
</gene>
<keyword evidence="2 3" id="KW-0378">Hydrolase</keyword>
<dbReference type="AlphaFoldDB" id="A0A2T3W7W4"/>
<proteinExistence type="inferred from homology"/>
<comment type="cofactor">
    <cofactor evidence="1">
        <name>Mg(2+)</name>
        <dbReference type="ChEBI" id="CHEBI:18420"/>
    </cofactor>
</comment>
<evidence type="ECO:0000256" key="2">
    <source>
        <dbReference type="ARBA" id="ARBA00022801"/>
    </source>
</evidence>
<evidence type="ECO:0000313" key="5">
    <source>
        <dbReference type="EMBL" id="PTA67833.1"/>
    </source>
</evidence>
<dbReference type="GO" id="GO:0016787">
    <property type="term" value="F:hydrolase activity"/>
    <property type="evidence" value="ECO:0007669"/>
    <property type="project" value="UniProtKB-KW"/>
</dbReference>
<organism evidence="5 6">
    <name type="scientific">Deinococcus arcticus</name>
    <dbReference type="NCBI Taxonomy" id="2136176"/>
    <lineage>
        <taxon>Bacteria</taxon>
        <taxon>Thermotogati</taxon>
        <taxon>Deinococcota</taxon>
        <taxon>Deinococci</taxon>
        <taxon>Deinococcales</taxon>
        <taxon>Deinococcaceae</taxon>
        <taxon>Deinococcus</taxon>
    </lineage>
</organism>
<dbReference type="SUPFAM" id="SSF55811">
    <property type="entry name" value="Nudix"/>
    <property type="match status" value="1"/>
</dbReference>
<comment type="caution">
    <text evidence="5">The sequence shown here is derived from an EMBL/GenBank/DDBJ whole genome shotgun (WGS) entry which is preliminary data.</text>
</comment>
<dbReference type="InterPro" id="IPR015797">
    <property type="entry name" value="NUDIX_hydrolase-like_dom_sf"/>
</dbReference>
<sequence>MTFHLVSWLVVQDGQGRVLLGRRAGSSYASGLWGLPGGRVEAGESLAQAAARETREEVGLNVDPADLTCLGACRYDLEGTAGLDVFFLTRTWQGEPQPLDKTSAVGWFGLDALPPDVLPWLPGILEAHLVGGQRLTELIDGWDGLRALL</sequence>
<dbReference type="InterPro" id="IPR020084">
    <property type="entry name" value="NUDIX_hydrolase_CS"/>
</dbReference>
<dbReference type="PANTHER" id="PTHR43046:SF16">
    <property type="entry name" value="ADP-RIBOSE PYROPHOSPHATASE YJHB-RELATED"/>
    <property type="match status" value="1"/>
</dbReference>
<name>A0A2T3W7W4_9DEIO</name>
<comment type="similarity">
    <text evidence="3">Belongs to the Nudix hydrolase family.</text>
</comment>
<dbReference type="PROSITE" id="PS00893">
    <property type="entry name" value="NUDIX_BOX"/>
    <property type="match status" value="1"/>
</dbReference>
<dbReference type="Gene3D" id="3.90.79.10">
    <property type="entry name" value="Nucleoside Triphosphate Pyrophosphohydrolase"/>
    <property type="match status" value="1"/>
</dbReference>
<reference evidence="5 6" key="1">
    <citation type="submission" date="2018-03" db="EMBL/GenBank/DDBJ databases">
        <title>Draft genome of Deinococcus sp. OD32.</title>
        <authorList>
            <person name="Wang X.-P."/>
            <person name="Du Z.-J."/>
        </authorList>
    </citation>
    <scope>NUCLEOTIDE SEQUENCE [LARGE SCALE GENOMIC DNA]</scope>
    <source>
        <strain evidence="5 6">OD32</strain>
    </source>
</reference>
<evidence type="ECO:0000256" key="3">
    <source>
        <dbReference type="RuleBase" id="RU003476"/>
    </source>
</evidence>
<feature type="domain" description="Nudix hydrolase" evidence="4">
    <location>
        <begin position="1"/>
        <end position="130"/>
    </location>
</feature>
<accession>A0A2T3W7W4</accession>
<dbReference type="PRINTS" id="PR00502">
    <property type="entry name" value="NUDIXFAMILY"/>
</dbReference>
<protein>
    <submittedName>
        <fullName evidence="5">NUDIX hydrolase</fullName>
    </submittedName>
</protein>
<evidence type="ECO:0000313" key="6">
    <source>
        <dbReference type="Proteomes" id="UP000240317"/>
    </source>
</evidence>
<dbReference type="PROSITE" id="PS51462">
    <property type="entry name" value="NUDIX"/>
    <property type="match status" value="1"/>
</dbReference>
<dbReference type="Pfam" id="PF00293">
    <property type="entry name" value="NUDIX"/>
    <property type="match status" value="1"/>
</dbReference>
<dbReference type="InterPro" id="IPR000086">
    <property type="entry name" value="NUDIX_hydrolase_dom"/>
</dbReference>
<evidence type="ECO:0000256" key="1">
    <source>
        <dbReference type="ARBA" id="ARBA00001946"/>
    </source>
</evidence>
<evidence type="ECO:0000259" key="4">
    <source>
        <dbReference type="PROSITE" id="PS51462"/>
    </source>
</evidence>
<dbReference type="OrthoDB" id="9810648at2"/>
<dbReference type="RefSeq" id="WP_107138079.1">
    <property type="nucleotide sequence ID" value="NZ_PYSV01000009.1"/>
</dbReference>
<keyword evidence="6" id="KW-1185">Reference proteome</keyword>
<dbReference type="Proteomes" id="UP000240317">
    <property type="component" value="Unassembled WGS sequence"/>
</dbReference>
<dbReference type="InterPro" id="IPR020476">
    <property type="entry name" value="Nudix_hydrolase"/>
</dbReference>